<organism evidence="2 3">
    <name type="scientific">Horticoccus luteus</name>
    <dbReference type="NCBI Taxonomy" id="2862869"/>
    <lineage>
        <taxon>Bacteria</taxon>
        <taxon>Pseudomonadati</taxon>
        <taxon>Verrucomicrobiota</taxon>
        <taxon>Opitutia</taxon>
        <taxon>Opitutales</taxon>
        <taxon>Opitutaceae</taxon>
        <taxon>Horticoccus</taxon>
    </lineage>
</organism>
<evidence type="ECO:0000313" key="2">
    <source>
        <dbReference type="EMBL" id="QYM77773.1"/>
    </source>
</evidence>
<feature type="compositionally biased region" description="Low complexity" evidence="1">
    <location>
        <begin position="32"/>
        <end position="44"/>
    </location>
</feature>
<dbReference type="RefSeq" id="WP_220160877.1">
    <property type="nucleotide sequence ID" value="NZ_CP080507.1"/>
</dbReference>
<feature type="region of interest" description="Disordered" evidence="1">
    <location>
        <begin position="32"/>
        <end position="52"/>
    </location>
</feature>
<evidence type="ECO:0000256" key="1">
    <source>
        <dbReference type="SAM" id="MobiDB-lite"/>
    </source>
</evidence>
<keyword evidence="3" id="KW-1185">Reference proteome</keyword>
<proteinExistence type="predicted"/>
<dbReference type="EMBL" id="CP080507">
    <property type="protein sequence ID" value="QYM77773.1"/>
    <property type="molecule type" value="Genomic_DNA"/>
</dbReference>
<evidence type="ECO:0000313" key="3">
    <source>
        <dbReference type="Proteomes" id="UP000825051"/>
    </source>
</evidence>
<gene>
    <name evidence="2" type="ORF">K0B96_10605</name>
</gene>
<name>A0A8F9TT18_9BACT</name>
<protein>
    <submittedName>
        <fullName evidence="2">Uncharacterized protein</fullName>
    </submittedName>
</protein>
<reference evidence="2" key="1">
    <citation type="submission" date="2021-08" db="EMBL/GenBank/DDBJ databases">
        <title>Genome of a novel bacterium of the phylum Verrucomicrobia, Oleiharenicola sp. KSB-15.</title>
        <authorList>
            <person name="Chung J.-H."/>
            <person name="Ahn J.-H."/>
            <person name="Yoon Y."/>
            <person name="Kim D.-Y."/>
            <person name="An S.-H."/>
            <person name="Park I."/>
            <person name="Yeon J."/>
        </authorList>
    </citation>
    <scope>NUCLEOTIDE SEQUENCE</scope>
    <source>
        <strain evidence="2">KSB-15</strain>
    </source>
</reference>
<sequence>MTRRRLAALVLAVAALLAVWFWLRPAPTSPVASRAPSSAPGATAIARPASPPPLDEDTGLAALAQLGSPATTISADLQLLDGMFTRYQSNFRGNPVGLNAEIVATLTGGNPLHLAFISPHHPALNARGELCDRWGTPFFFHQLSGTRMEIRSAGPDRKMWTADDSVLTP</sequence>
<dbReference type="Proteomes" id="UP000825051">
    <property type="component" value="Chromosome"/>
</dbReference>
<accession>A0A8F9TT18</accession>
<dbReference type="KEGG" id="ole:K0B96_10605"/>
<dbReference type="AlphaFoldDB" id="A0A8F9TT18"/>